<dbReference type="PROSITE" id="PS51725">
    <property type="entry name" value="ABM"/>
    <property type="match status" value="1"/>
</dbReference>
<evidence type="ECO:0000313" key="2">
    <source>
        <dbReference type="EMBL" id="RMB12113.1"/>
    </source>
</evidence>
<keyword evidence="3" id="KW-1185">Reference proteome</keyword>
<comment type="caution">
    <text evidence="2">The sequence shown here is derived from an EMBL/GenBank/DDBJ whole genome shotgun (WGS) entry which is preliminary data.</text>
</comment>
<gene>
    <name evidence="2" type="ORF">BXY39_0603</name>
</gene>
<dbReference type="Gene3D" id="3.30.70.100">
    <property type="match status" value="1"/>
</dbReference>
<reference evidence="2 3" key="1">
    <citation type="submission" date="2018-10" db="EMBL/GenBank/DDBJ databases">
        <title>Genomic Encyclopedia of Archaeal and Bacterial Type Strains, Phase II (KMG-II): from individual species to whole genera.</title>
        <authorList>
            <person name="Goeker M."/>
        </authorList>
    </citation>
    <scope>NUCLEOTIDE SEQUENCE [LARGE SCALE GENOMIC DNA]</scope>
    <source>
        <strain evidence="2 3">DSM 25217</strain>
    </source>
</reference>
<name>A0A3M0D776_9PROT</name>
<evidence type="ECO:0000259" key="1">
    <source>
        <dbReference type="PROSITE" id="PS51725"/>
    </source>
</evidence>
<dbReference type="InParanoid" id="A0A3M0D776"/>
<dbReference type="InterPro" id="IPR011008">
    <property type="entry name" value="Dimeric_a/b-barrel"/>
</dbReference>
<dbReference type="PANTHER" id="PTHR33336">
    <property type="entry name" value="QUINOL MONOOXYGENASE YGIN-RELATED"/>
    <property type="match status" value="1"/>
</dbReference>
<dbReference type="InterPro" id="IPR050744">
    <property type="entry name" value="AI-2_Isomerase_LsrG"/>
</dbReference>
<dbReference type="RefSeq" id="WP_170163582.1">
    <property type="nucleotide sequence ID" value="NZ_REFR01000009.1"/>
</dbReference>
<dbReference type="Proteomes" id="UP000271227">
    <property type="component" value="Unassembled WGS sequence"/>
</dbReference>
<proteinExistence type="predicted"/>
<protein>
    <submittedName>
        <fullName evidence="2">Autoinducer 2-degrading protein</fullName>
    </submittedName>
</protein>
<dbReference type="GO" id="GO:0003824">
    <property type="term" value="F:catalytic activity"/>
    <property type="evidence" value="ECO:0007669"/>
    <property type="project" value="TreeGrafter"/>
</dbReference>
<sequence>MSYTFIARFKVFPDKKAAFIKAARQMEDAVRDREPGAIHYKFHRLDEPDAFAVIESFADEAAEQTHRQSDHFAALAPALIDCIDGTWTREHLHPLED</sequence>
<dbReference type="SUPFAM" id="SSF54909">
    <property type="entry name" value="Dimeric alpha+beta barrel"/>
    <property type="match status" value="1"/>
</dbReference>
<dbReference type="InterPro" id="IPR007138">
    <property type="entry name" value="ABM_dom"/>
</dbReference>
<dbReference type="PANTHER" id="PTHR33336:SF3">
    <property type="entry name" value="ABM DOMAIN-CONTAINING PROTEIN"/>
    <property type="match status" value="1"/>
</dbReference>
<organism evidence="2 3">
    <name type="scientific">Eilatimonas milleporae</name>
    <dbReference type="NCBI Taxonomy" id="911205"/>
    <lineage>
        <taxon>Bacteria</taxon>
        <taxon>Pseudomonadati</taxon>
        <taxon>Pseudomonadota</taxon>
        <taxon>Alphaproteobacteria</taxon>
        <taxon>Kordiimonadales</taxon>
        <taxon>Kordiimonadaceae</taxon>
        <taxon>Eilatimonas</taxon>
    </lineage>
</organism>
<feature type="domain" description="ABM" evidence="1">
    <location>
        <begin position="3"/>
        <end position="91"/>
    </location>
</feature>
<dbReference type="AlphaFoldDB" id="A0A3M0D776"/>
<dbReference type="EMBL" id="REFR01000009">
    <property type="protein sequence ID" value="RMB12113.1"/>
    <property type="molecule type" value="Genomic_DNA"/>
</dbReference>
<dbReference type="Pfam" id="PF03992">
    <property type="entry name" value="ABM"/>
    <property type="match status" value="1"/>
</dbReference>
<evidence type="ECO:0000313" key="3">
    <source>
        <dbReference type="Proteomes" id="UP000271227"/>
    </source>
</evidence>
<accession>A0A3M0D776</accession>